<dbReference type="Gene3D" id="3.40.50.1910">
    <property type="match status" value="1"/>
</dbReference>
<dbReference type="Gene3D" id="1.25.40.60">
    <property type="match status" value="1"/>
</dbReference>
<dbReference type="InterPro" id="IPR027482">
    <property type="entry name" value="Sec1-like_dom2"/>
</dbReference>
<evidence type="ECO:0000256" key="1">
    <source>
        <dbReference type="ARBA" id="ARBA00009884"/>
    </source>
</evidence>
<dbReference type="OrthoDB" id="10266265at2759"/>
<dbReference type="Gene3D" id="3.40.50.2060">
    <property type="match status" value="1"/>
</dbReference>
<reference evidence="2 3" key="1">
    <citation type="submission" date="2020-04" db="EMBL/GenBank/DDBJ databases">
        <title>Perkinsus olseni comparative genomics.</title>
        <authorList>
            <person name="Bogema D.R."/>
        </authorList>
    </citation>
    <scope>NUCLEOTIDE SEQUENCE [LARGE SCALE GENOMIC DNA]</scope>
    <source>
        <strain evidence="2">00978-12</strain>
    </source>
</reference>
<dbReference type="InterPro" id="IPR043127">
    <property type="entry name" value="Sec-1-like_dom3a"/>
</dbReference>
<organism evidence="2 3">
    <name type="scientific">Perkinsus olseni</name>
    <name type="common">Perkinsus atlanticus</name>
    <dbReference type="NCBI Taxonomy" id="32597"/>
    <lineage>
        <taxon>Eukaryota</taxon>
        <taxon>Sar</taxon>
        <taxon>Alveolata</taxon>
        <taxon>Perkinsozoa</taxon>
        <taxon>Perkinsea</taxon>
        <taxon>Perkinsida</taxon>
        <taxon>Perkinsidae</taxon>
        <taxon>Perkinsus</taxon>
    </lineage>
</organism>
<dbReference type="Gene3D" id="3.90.830.10">
    <property type="entry name" value="Syntaxin Binding Protein 1, Chain A, domain 2"/>
    <property type="match status" value="1"/>
</dbReference>
<protein>
    <submittedName>
        <fullName evidence="2">Vacuolar protein sorting-associated protein 45</fullName>
    </submittedName>
</protein>
<dbReference type="EMBL" id="JABANP010000477">
    <property type="protein sequence ID" value="KAF4681880.1"/>
    <property type="molecule type" value="Genomic_DNA"/>
</dbReference>
<dbReference type="SUPFAM" id="SSF56815">
    <property type="entry name" value="Sec1/munc18-like (SM) proteins"/>
    <property type="match status" value="1"/>
</dbReference>
<name>A0A7J6NEE5_PEROL</name>
<dbReference type="InterPro" id="IPR001619">
    <property type="entry name" value="Sec1-like"/>
</dbReference>
<accession>A0A7J6NEE5</accession>
<dbReference type="GO" id="GO:0016192">
    <property type="term" value="P:vesicle-mediated transport"/>
    <property type="evidence" value="ECO:0007669"/>
    <property type="project" value="InterPro"/>
</dbReference>
<dbReference type="Proteomes" id="UP000541610">
    <property type="component" value="Unassembled WGS sequence"/>
</dbReference>
<dbReference type="AlphaFoldDB" id="A0A7J6NEE5"/>
<dbReference type="PANTHER" id="PTHR11679">
    <property type="entry name" value="VESICLE PROTEIN SORTING-ASSOCIATED"/>
    <property type="match status" value="1"/>
</dbReference>
<comment type="caution">
    <text evidence="2">The sequence shown here is derived from an EMBL/GenBank/DDBJ whole genome shotgun (WGS) entry which is preliminary data.</text>
</comment>
<sequence length="692" mass="75050">MSKDEPWYSIWGSNNRYLNSMLDRVGGAGVMKALLVDKDTLPIVSTVMTQTEILNKEVFLEDRFNDCGVGDAVGKGRSSSDGCGSGTVTIIARLATVEPLEEAIAAPNDGSPASANNNSMRHMKACVFLRPTNQNFLALSKVLRQPIYSKYHLFFSNVVPHGRLSQLAACDEYECVASVTEAYADVIALNAGLFSLGSQSVAQLHREQTMWTAFEESVFQRQVDGLFAASISLGSVKRGPGPVTATNSSGLTLPVIRYSSASPLARKVALALQKRLEQDESLFESVAGSAETPVNSGGGMLILVADRRDDPVTPLLTQWTYQAMVHELLGLENNRVMHPLAVAGEGGSSSEGVEVVLSTTSDKFFRDNYLSNFGDLGMHIKEYVELYQQQTKHQAKVDNVEDMQRFLDQYPEYRKLSGNVSKHVALVHEISRMVEKYNLLECSELEQSLACDDHMSMRDQLKRVKAMIENPRNSNLERLKICILYALRFETDTSGIRDLKGLLQQKGVPPEQVGLISTMLDHFGSASRLPYPSSSGAAAALARRLGLAGSTENVYTQHRSPISITAEQALKGKVKEQDYVAVVGSKGRLNGVENMRPSLLLVFMVGGCTFEEARDIDTLNDQLASTTATASGATSQQSTEKQPAIVLGGSTVHNSKSFLADVAQLSRLHGPSVSSSIFPGISSPVVGGAPAE</sequence>
<evidence type="ECO:0000313" key="2">
    <source>
        <dbReference type="EMBL" id="KAF4681880.1"/>
    </source>
</evidence>
<proteinExistence type="inferred from homology"/>
<comment type="similarity">
    <text evidence="1">Belongs to the STXBP/unc-18/SEC1 family.</text>
</comment>
<gene>
    <name evidence="2" type="primary">VPS45_2</name>
    <name evidence="2" type="ORF">FOZ60_011387</name>
</gene>
<dbReference type="PIRSF" id="PIRSF005715">
    <property type="entry name" value="VPS45_Sec1"/>
    <property type="match status" value="1"/>
</dbReference>
<dbReference type="InterPro" id="IPR043154">
    <property type="entry name" value="Sec-1-like_dom1"/>
</dbReference>
<dbReference type="Pfam" id="PF00995">
    <property type="entry name" value="Sec1"/>
    <property type="match status" value="1"/>
</dbReference>
<dbReference type="InterPro" id="IPR036045">
    <property type="entry name" value="Sec1-like_sf"/>
</dbReference>
<evidence type="ECO:0000313" key="3">
    <source>
        <dbReference type="Proteomes" id="UP000541610"/>
    </source>
</evidence>